<organism evidence="1">
    <name type="scientific">uncultured Caudovirales phage</name>
    <dbReference type="NCBI Taxonomy" id="2100421"/>
    <lineage>
        <taxon>Viruses</taxon>
        <taxon>Duplodnaviria</taxon>
        <taxon>Heunggongvirae</taxon>
        <taxon>Uroviricota</taxon>
        <taxon>Caudoviricetes</taxon>
        <taxon>Peduoviridae</taxon>
        <taxon>Maltschvirus</taxon>
        <taxon>Maltschvirus maltsch</taxon>
    </lineage>
</organism>
<reference evidence="1" key="1">
    <citation type="submission" date="2020-04" db="EMBL/GenBank/DDBJ databases">
        <authorList>
            <person name="Chiriac C."/>
            <person name="Salcher M."/>
            <person name="Ghai R."/>
            <person name="Kavagutti S V."/>
        </authorList>
    </citation>
    <scope>NUCLEOTIDE SEQUENCE</scope>
</reference>
<dbReference type="EMBL" id="LR796563">
    <property type="protein sequence ID" value="CAB4151252.1"/>
    <property type="molecule type" value="Genomic_DNA"/>
</dbReference>
<evidence type="ECO:0000313" key="1">
    <source>
        <dbReference type="EMBL" id="CAB4151252.1"/>
    </source>
</evidence>
<protein>
    <submittedName>
        <fullName evidence="1">Uncharacterized protein</fullName>
    </submittedName>
</protein>
<accession>A0A6J5MY06</accession>
<proteinExistence type="predicted"/>
<name>A0A6J5MY06_9CAUD</name>
<gene>
    <name evidence="1" type="ORF">UFOVP583_8</name>
</gene>
<sequence length="83" mass="9093">MVRNNDEAPKGEELLNACQKLVDDSQELRRIAGLNVVRAAHIADVNGDDEVAQLLVSEASVMLSIASQIEWLFCTEPNSDVNL</sequence>